<feature type="compositionally biased region" description="Polar residues" evidence="2">
    <location>
        <begin position="161"/>
        <end position="177"/>
    </location>
</feature>
<dbReference type="eggNOG" id="ENOG502QZBC">
    <property type="taxonomic scope" value="Eukaryota"/>
</dbReference>
<name>K0SS57_THAOC</name>
<keyword evidence="1" id="KW-0175">Coiled coil</keyword>
<organism evidence="3 4">
    <name type="scientific">Thalassiosira oceanica</name>
    <name type="common">Marine diatom</name>
    <dbReference type="NCBI Taxonomy" id="159749"/>
    <lineage>
        <taxon>Eukaryota</taxon>
        <taxon>Sar</taxon>
        <taxon>Stramenopiles</taxon>
        <taxon>Ochrophyta</taxon>
        <taxon>Bacillariophyta</taxon>
        <taxon>Coscinodiscophyceae</taxon>
        <taxon>Thalassiosirophycidae</taxon>
        <taxon>Thalassiosirales</taxon>
        <taxon>Thalassiosiraceae</taxon>
        <taxon>Thalassiosira</taxon>
    </lineage>
</organism>
<feature type="region of interest" description="Disordered" evidence="2">
    <location>
        <begin position="100"/>
        <end position="139"/>
    </location>
</feature>
<evidence type="ECO:0008006" key="5">
    <source>
        <dbReference type="Google" id="ProtNLM"/>
    </source>
</evidence>
<dbReference type="Proteomes" id="UP000266841">
    <property type="component" value="Unassembled WGS sequence"/>
</dbReference>
<feature type="coiled-coil region" evidence="1">
    <location>
        <begin position="189"/>
        <end position="251"/>
    </location>
</feature>
<evidence type="ECO:0000256" key="1">
    <source>
        <dbReference type="SAM" id="Coils"/>
    </source>
</evidence>
<feature type="compositionally biased region" description="Low complexity" evidence="2">
    <location>
        <begin position="103"/>
        <end position="115"/>
    </location>
</feature>
<gene>
    <name evidence="3" type="ORF">THAOC_09639</name>
</gene>
<feature type="region of interest" description="Disordered" evidence="2">
    <location>
        <begin position="381"/>
        <end position="406"/>
    </location>
</feature>
<sequence length="550" mass="62129">MTLPQVVFNQGNDGTSVFEDRYYRLKEERIELQRQLGAIEQECLLLRAKNSRLEKSAAQYEKGFVKRRVDIEEEKSTVQKHKRALQLITKLKRETRTLQLRCSASRPVPAPRSSSTQGGCRRRASRTDNKETLGDPKDDSVIQLLQSRLDYAEQQLQDVLTAQPSQPNDANETTSNPEPGLNEHFAWELQQLQSQRRMDEARIHAQNRKLSRILVLHSEYKARYEAATKEMDFHQAECEDLRGQLSSLQNVDSQNRFLEEKLRVLCRASCTSTETDERKRSEEVGQRQLADLQATIQGMYSRHIRERSAAFDAAGQLVSIEERMNQQEADLREATSSLEAQNEVNESLHQQLEESNDALTVSRRKADALTEELSRCTQRIKELQSRPSDMRQLDGPPPPPRPRQSADVSFSITVTSVSLSSDILALHGGTYSVQCTHMNLCDALTSPREVDSSGVVSFRHTESISVRSDGDGSKHATRHLAESSINFAVISGCQLREESKLSDDQVVGEACVLFRELLDSGGDEIFLDVVSFDARRVGLLHLKFDVSSLS</sequence>
<feature type="compositionally biased region" description="Basic and acidic residues" evidence="2">
    <location>
        <begin position="381"/>
        <end position="392"/>
    </location>
</feature>
<evidence type="ECO:0000256" key="2">
    <source>
        <dbReference type="SAM" id="MobiDB-lite"/>
    </source>
</evidence>
<feature type="compositionally biased region" description="Basic and acidic residues" evidence="2">
    <location>
        <begin position="125"/>
        <end position="139"/>
    </location>
</feature>
<comment type="caution">
    <text evidence="3">The sequence shown here is derived from an EMBL/GenBank/DDBJ whole genome shotgun (WGS) entry which is preliminary data.</text>
</comment>
<reference evidence="3 4" key="1">
    <citation type="journal article" date="2012" name="Genome Biol.">
        <title>Genome and low-iron response of an oceanic diatom adapted to chronic iron limitation.</title>
        <authorList>
            <person name="Lommer M."/>
            <person name="Specht M."/>
            <person name="Roy A.S."/>
            <person name="Kraemer L."/>
            <person name="Andreson R."/>
            <person name="Gutowska M.A."/>
            <person name="Wolf J."/>
            <person name="Bergner S.V."/>
            <person name="Schilhabel M.B."/>
            <person name="Klostermeier U.C."/>
            <person name="Beiko R.G."/>
            <person name="Rosenstiel P."/>
            <person name="Hippler M."/>
            <person name="Laroche J."/>
        </authorList>
    </citation>
    <scope>NUCLEOTIDE SEQUENCE [LARGE SCALE GENOMIC DNA]</scope>
    <source>
        <strain evidence="3 4">CCMP1005</strain>
    </source>
</reference>
<accession>K0SS57</accession>
<protein>
    <recommendedName>
        <fullName evidence="5">RPGR-interacting protein 1 first C2 domain-containing protein</fullName>
    </recommendedName>
</protein>
<keyword evidence="4" id="KW-1185">Reference proteome</keyword>
<evidence type="ECO:0000313" key="4">
    <source>
        <dbReference type="Proteomes" id="UP000266841"/>
    </source>
</evidence>
<proteinExistence type="predicted"/>
<dbReference type="EMBL" id="AGNL01010421">
    <property type="protein sequence ID" value="EJK69143.1"/>
    <property type="molecule type" value="Genomic_DNA"/>
</dbReference>
<dbReference type="AlphaFoldDB" id="K0SS57"/>
<evidence type="ECO:0000313" key="3">
    <source>
        <dbReference type="EMBL" id="EJK69143.1"/>
    </source>
</evidence>
<feature type="region of interest" description="Disordered" evidence="2">
    <location>
        <begin position="161"/>
        <end position="181"/>
    </location>
</feature>